<proteinExistence type="predicted"/>
<sequence>MDFSTKLKYGYKEIVALPKFEEDIIRLCSNMANKTVEIHGKDSVKNELDSDELINEDLNNLITYQIEIGGLKLLKDYDLIIDNEYVLSKRAAAIAFSIAFHLANCYKEIGARTRPTPCIYNNDALEILAERIVKHCYDLHINYRVEFSTLRFSDIDGLVSFYIGDIVYNNSEMGFKDFFKKKSIQDRANDIALQIEKKFNTKVIKCGAFDNTKEQFNSLAFNMVKPSNAENLFFFLLPVDDEKNLITKNYIENYRQLNDSSLFSLNGKLAAFEFQKNLIKSTQVKAFLQAETGKTVYDSGSMDISAYKGNENELVGIHDIEDAKYLFFRFYS</sequence>
<evidence type="ECO:0000313" key="1">
    <source>
        <dbReference type="EMBL" id="MBC3540697.1"/>
    </source>
</evidence>
<comment type="caution">
    <text evidence="1">The sequence shown here is derived from an EMBL/GenBank/DDBJ whole genome shotgun (WGS) entry which is preliminary data.</text>
</comment>
<evidence type="ECO:0000313" key="2">
    <source>
        <dbReference type="Proteomes" id="UP000659698"/>
    </source>
</evidence>
<accession>A0ABR6VUZ4</accession>
<dbReference type="RefSeq" id="WP_186638769.1">
    <property type="nucleotide sequence ID" value="NZ_JACOAF010000030.1"/>
</dbReference>
<name>A0ABR6VUZ4_9BACT</name>
<dbReference type="EMBL" id="JACOAF010000030">
    <property type="protein sequence ID" value="MBC3540697.1"/>
    <property type="molecule type" value="Genomic_DNA"/>
</dbReference>
<reference evidence="1 2" key="1">
    <citation type="journal article" date="2019" name="Int. J. Syst. Evol. Microbiol.">
        <title>Rufibacter sediminis sp. nov., isolated from freshwater lake sediment.</title>
        <authorList>
            <person name="Qu J.H."/>
            <person name="Zhang L.J."/>
            <person name="Fu Y.H."/>
            <person name="Li H.F."/>
        </authorList>
    </citation>
    <scope>NUCLEOTIDE SEQUENCE [LARGE SCALE GENOMIC DNA]</scope>
    <source>
        <strain evidence="1 2">H-1</strain>
    </source>
</reference>
<organism evidence="1 2">
    <name type="scientific">Rufibacter sediminis</name>
    <dbReference type="NCBI Taxonomy" id="2762756"/>
    <lineage>
        <taxon>Bacteria</taxon>
        <taxon>Pseudomonadati</taxon>
        <taxon>Bacteroidota</taxon>
        <taxon>Cytophagia</taxon>
        <taxon>Cytophagales</taxon>
        <taxon>Hymenobacteraceae</taxon>
        <taxon>Rufibacter</taxon>
    </lineage>
</organism>
<protein>
    <submittedName>
        <fullName evidence="1">Uncharacterized protein</fullName>
    </submittedName>
</protein>
<gene>
    <name evidence="1" type="ORF">H7U12_13470</name>
</gene>
<dbReference type="Proteomes" id="UP000659698">
    <property type="component" value="Unassembled WGS sequence"/>
</dbReference>
<keyword evidence="2" id="KW-1185">Reference proteome</keyword>